<keyword evidence="7" id="KW-0411">Iron-sulfur</keyword>
<dbReference type="GO" id="GO:0046872">
    <property type="term" value="F:metal ion binding"/>
    <property type="evidence" value="ECO:0007669"/>
    <property type="project" value="UniProtKB-KW"/>
</dbReference>
<dbReference type="PANTHER" id="PTHR21496">
    <property type="entry name" value="FERREDOXIN-RELATED"/>
    <property type="match status" value="1"/>
</dbReference>
<evidence type="ECO:0000256" key="8">
    <source>
        <dbReference type="ARBA" id="ARBA00023136"/>
    </source>
</evidence>
<feature type="transmembrane region" description="Helical" evidence="9">
    <location>
        <begin position="131"/>
        <end position="152"/>
    </location>
</feature>
<evidence type="ECO:0000256" key="3">
    <source>
        <dbReference type="ARBA" id="ARBA00022714"/>
    </source>
</evidence>
<keyword evidence="8 9" id="KW-0472">Membrane</keyword>
<feature type="transmembrane region" description="Helical" evidence="9">
    <location>
        <begin position="172"/>
        <end position="190"/>
    </location>
</feature>
<dbReference type="InterPro" id="IPR036922">
    <property type="entry name" value="Rieske_2Fe-2S_sf"/>
</dbReference>
<dbReference type="OrthoDB" id="9794175at2"/>
<dbReference type="SUPFAM" id="SSF50022">
    <property type="entry name" value="ISP domain"/>
    <property type="match status" value="1"/>
</dbReference>
<feature type="transmembrane region" description="Helical" evidence="9">
    <location>
        <begin position="15"/>
        <end position="35"/>
    </location>
</feature>
<evidence type="ECO:0000256" key="1">
    <source>
        <dbReference type="ARBA" id="ARBA00004141"/>
    </source>
</evidence>
<evidence type="ECO:0000313" key="11">
    <source>
        <dbReference type="EMBL" id="GFE50060.1"/>
    </source>
</evidence>
<name>A0A640VRJ6_9RHOB</name>
<evidence type="ECO:0000256" key="6">
    <source>
        <dbReference type="ARBA" id="ARBA00023004"/>
    </source>
</evidence>
<dbReference type="Pfam" id="PF01794">
    <property type="entry name" value="Ferric_reduct"/>
    <property type="match status" value="1"/>
</dbReference>
<evidence type="ECO:0000256" key="5">
    <source>
        <dbReference type="ARBA" id="ARBA00022989"/>
    </source>
</evidence>
<proteinExistence type="predicted"/>
<accession>A0A640VRJ6</accession>
<dbReference type="PANTHER" id="PTHR21496:SF23">
    <property type="entry name" value="3-PHENYLPROPIONATE_CINNAMIC ACID DIOXYGENASE FERREDOXIN SUBUNIT"/>
    <property type="match status" value="1"/>
</dbReference>
<dbReference type="GO" id="GO:0051537">
    <property type="term" value="F:2 iron, 2 sulfur cluster binding"/>
    <property type="evidence" value="ECO:0007669"/>
    <property type="project" value="UniProtKB-KW"/>
</dbReference>
<dbReference type="InterPro" id="IPR017941">
    <property type="entry name" value="Rieske_2Fe-2S"/>
</dbReference>
<keyword evidence="6" id="KW-0408">Iron</keyword>
<keyword evidence="12" id="KW-1185">Reference proteome</keyword>
<comment type="subcellular location">
    <subcellularLocation>
        <location evidence="1">Membrane</location>
        <topology evidence="1">Multi-pass membrane protein</topology>
    </subcellularLocation>
</comment>
<comment type="caution">
    <text evidence="11">The sequence shown here is derived from an EMBL/GenBank/DDBJ whole genome shotgun (WGS) entry which is preliminary data.</text>
</comment>
<evidence type="ECO:0000256" key="4">
    <source>
        <dbReference type="ARBA" id="ARBA00022723"/>
    </source>
</evidence>
<feature type="transmembrane region" description="Helical" evidence="9">
    <location>
        <begin position="55"/>
        <end position="74"/>
    </location>
</feature>
<keyword evidence="3" id="KW-0001">2Fe-2S</keyword>
<reference evidence="11 12" key="1">
    <citation type="submission" date="2019-12" db="EMBL/GenBank/DDBJ databases">
        <title>Roseobacter cerasinus sp. nov., isolated from seawater around aquaculture.</title>
        <authorList>
            <person name="Muramatsu S."/>
            <person name="Takabe Y."/>
            <person name="Mori K."/>
            <person name="Takaichi S."/>
            <person name="Hanada S."/>
        </authorList>
    </citation>
    <scope>NUCLEOTIDE SEQUENCE [LARGE SCALE GENOMIC DNA]</scope>
    <source>
        <strain evidence="11 12">AI77</strain>
    </source>
</reference>
<gene>
    <name evidence="11" type="ORF">So717_18130</name>
</gene>
<dbReference type="AlphaFoldDB" id="A0A640VRJ6"/>
<keyword evidence="4" id="KW-0479">Metal-binding</keyword>
<protein>
    <recommendedName>
        <fullName evidence="10">Rieske domain-containing protein</fullName>
    </recommendedName>
</protein>
<dbReference type="Gene3D" id="2.102.10.10">
    <property type="entry name" value="Rieske [2Fe-2S] iron-sulphur domain"/>
    <property type="match status" value="1"/>
</dbReference>
<evidence type="ECO:0000256" key="7">
    <source>
        <dbReference type="ARBA" id="ARBA00023014"/>
    </source>
</evidence>
<dbReference type="EMBL" id="BLIV01000003">
    <property type="protein sequence ID" value="GFE50060.1"/>
    <property type="molecule type" value="Genomic_DNA"/>
</dbReference>
<keyword evidence="2 9" id="KW-0812">Transmembrane</keyword>
<dbReference type="RefSeq" id="WP_159976368.1">
    <property type="nucleotide sequence ID" value="NZ_BLIV01000003.1"/>
</dbReference>
<dbReference type="PROSITE" id="PS51296">
    <property type="entry name" value="RIESKE"/>
    <property type="match status" value="1"/>
</dbReference>
<evidence type="ECO:0000256" key="2">
    <source>
        <dbReference type="ARBA" id="ARBA00022692"/>
    </source>
</evidence>
<evidence type="ECO:0000259" key="10">
    <source>
        <dbReference type="PROSITE" id="PS51296"/>
    </source>
</evidence>
<feature type="transmembrane region" description="Helical" evidence="9">
    <location>
        <begin position="196"/>
        <end position="218"/>
    </location>
</feature>
<feature type="domain" description="Rieske" evidence="10">
    <location>
        <begin position="235"/>
        <end position="330"/>
    </location>
</feature>
<evidence type="ECO:0000256" key="9">
    <source>
        <dbReference type="SAM" id="Phobius"/>
    </source>
</evidence>
<dbReference type="GO" id="GO:0016020">
    <property type="term" value="C:membrane"/>
    <property type="evidence" value="ECO:0007669"/>
    <property type="project" value="UniProtKB-SubCell"/>
</dbReference>
<dbReference type="Pfam" id="PF00355">
    <property type="entry name" value="Rieske"/>
    <property type="match status" value="1"/>
</dbReference>
<feature type="transmembrane region" description="Helical" evidence="9">
    <location>
        <begin position="90"/>
        <end position="111"/>
    </location>
</feature>
<organism evidence="11 12">
    <name type="scientific">Roseobacter cerasinus</name>
    <dbReference type="NCBI Taxonomy" id="2602289"/>
    <lineage>
        <taxon>Bacteria</taxon>
        <taxon>Pseudomonadati</taxon>
        <taxon>Pseudomonadota</taxon>
        <taxon>Alphaproteobacteria</taxon>
        <taxon>Rhodobacterales</taxon>
        <taxon>Roseobacteraceae</taxon>
        <taxon>Roseobacter</taxon>
    </lineage>
</organism>
<dbReference type="Proteomes" id="UP000436522">
    <property type="component" value="Unassembled WGS sequence"/>
</dbReference>
<sequence>MSVKYIPVQWNTNKYIYDAVMLLGVGLFLYVFLYVAPGILSHERPINPQIHNARAFGACAFVMLTVILCIGPLARLDPRVLPLLYNRRHFGVMTAFVATTHAGYIVDWYFAFSASNKYEALLFANTSYGQLAGFPFEVFGLFALVTLILLAATSHDFWMKFLSPPVWKRIHYLIYPAYLSVVAHVSFGILQDQQNHAVTVIFIGGAAAVGLLHLLAALQERSTDAKLLAAAADWVPVCDIAEMKDGFAKIKLLASGERVAVYLNAGKLSAISNACAHQNGPLGEGRIIDCLVTCPWHGFQYDVTNGRSPAPFTEKVPTYNLKLEGTAVLVDPRANVPGTYVEPVPVPQGATG</sequence>
<dbReference type="InterPro" id="IPR013130">
    <property type="entry name" value="Fe3_Rdtase_TM_dom"/>
</dbReference>
<keyword evidence="5 9" id="KW-1133">Transmembrane helix</keyword>
<evidence type="ECO:0000313" key="12">
    <source>
        <dbReference type="Proteomes" id="UP000436522"/>
    </source>
</evidence>